<dbReference type="SUPFAM" id="SSF103473">
    <property type="entry name" value="MFS general substrate transporter"/>
    <property type="match status" value="1"/>
</dbReference>
<dbReference type="Proteomes" id="UP001153636">
    <property type="component" value="Chromosome 8"/>
</dbReference>
<dbReference type="PANTHER" id="PTHR11360">
    <property type="entry name" value="MONOCARBOXYLATE TRANSPORTER"/>
    <property type="match status" value="1"/>
</dbReference>
<gene>
    <name evidence="2" type="ORF">PSYICH_LOCUS14106</name>
</gene>
<feature type="transmembrane region" description="Helical" evidence="1">
    <location>
        <begin position="140"/>
        <end position="162"/>
    </location>
</feature>
<evidence type="ECO:0000313" key="3">
    <source>
        <dbReference type="Proteomes" id="UP001153636"/>
    </source>
</evidence>
<feature type="transmembrane region" description="Helical" evidence="1">
    <location>
        <begin position="12"/>
        <end position="35"/>
    </location>
</feature>
<feature type="transmembrane region" description="Helical" evidence="1">
    <location>
        <begin position="413"/>
        <end position="435"/>
    </location>
</feature>
<feature type="transmembrane region" description="Helical" evidence="1">
    <location>
        <begin position="82"/>
        <end position="101"/>
    </location>
</feature>
<dbReference type="EMBL" id="OV651820">
    <property type="protein sequence ID" value="CAH1114505.1"/>
    <property type="molecule type" value="Genomic_DNA"/>
</dbReference>
<dbReference type="Gene3D" id="1.20.1250.20">
    <property type="entry name" value="MFS general substrate transporter like domains"/>
    <property type="match status" value="1"/>
</dbReference>
<dbReference type="AlphaFoldDB" id="A0A9P0DCQ8"/>
<reference evidence="2" key="1">
    <citation type="submission" date="2022-01" db="EMBL/GenBank/DDBJ databases">
        <authorList>
            <person name="King R."/>
        </authorList>
    </citation>
    <scope>NUCLEOTIDE SEQUENCE</scope>
</reference>
<keyword evidence="1" id="KW-1133">Transmembrane helix</keyword>
<evidence type="ECO:0008006" key="4">
    <source>
        <dbReference type="Google" id="ProtNLM"/>
    </source>
</evidence>
<feature type="transmembrane region" description="Helical" evidence="1">
    <location>
        <begin position="55"/>
        <end position="75"/>
    </location>
</feature>
<feature type="transmembrane region" description="Helical" evidence="1">
    <location>
        <begin position="107"/>
        <end position="128"/>
    </location>
</feature>
<dbReference type="InterPro" id="IPR036259">
    <property type="entry name" value="MFS_trans_sf"/>
</dbReference>
<dbReference type="InterPro" id="IPR050327">
    <property type="entry name" value="Proton-linked_MCT"/>
</dbReference>
<accession>A0A9P0DCQ8</accession>
<proteinExistence type="predicted"/>
<dbReference type="OrthoDB" id="6499973at2759"/>
<feature type="transmembrane region" description="Helical" evidence="1">
    <location>
        <begin position="258"/>
        <end position="279"/>
    </location>
</feature>
<feature type="transmembrane region" description="Helical" evidence="1">
    <location>
        <begin position="382"/>
        <end position="401"/>
    </location>
</feature>
<dbReference type="PANTHER" id="PTHR11360:SF309">
    <property type="entry name" value="MONOCARBOXYLATE TRANSPORTER 7-LIKE PROTEIN"/>
    <property type="match status" value="1"/>
</dbReference>
<organism evidence="2 3">
    <name type="scientific">Psylliodes chrysocephalus</name>
    <dbReference type="NCBI Taxonomy" id="3402493"/>
    <lineage>
        <taxon>Eukaryota</taxon>
        <taxon>Metazoa</taxon>
        <taxon>Ecdysozoa</taxon>
        <taxon>Arthropoda</taxon>
        <taxon>Hexapoda</taxon>
        <taxon>Insecta</taxon>
        <taxon>Pterygota</taxon>
        <taxon>Neoptera</taxon>
        <taxon>Endopterygota</taxon>
        <taxon>Coleoptera</taxon>
        <taxon>Polyphaga</taxon>
        <taxon>Cucujiformia</taxon>
        <taxon>Chrysomeloidea</taxon>
        <taxon>Chrysomelidae</taxon>
        <taxon>Galerucinae</taxon>
        <taxon>Alticini</taxon>
        <taxon>Psylliodes</taxon>
    </lineage>
</organism>
<name>A0A9P0DCQ8_9CUCU</name>
<dbReference type="GO" id="GO:0008028">
    <property type="term" value="F:monocarboxylic acid transmembrane transporter activity"/>
    <property type="evidence" value="ECO:0007669"/>
    <property type="project" value="TreeGrafter"/>
</dbReference>
<evidence type="ECO:0000313" key="2">
    <source>
        <dbReference type="EMBL" id="CAH1114505.1"/>
    </source>
</evidence>
<sequence length="441" mass="49412">MEKNCEQVPEGGWGYLVMVSVFIVHLTAVIPFSTFGLIFGDFMASLGNETSGTTLALSIAIACSCITGFLSSFLLKKYTYRQVGFTGACIQCLSMVLVLFAKNLFLFIISYSIMGGLGSGLMVTAAFSSLNEYFHKKLNLIAGVAQLMITVFTMIYPLLIAYSMKNLGFFYTKGVLVVISFSNIFAAWALHPVEWHIKHFEGRELLQETKSTLNNCKKPLLREEGEREKIIQLSEATKPNEDINNKTSTLSLLKSPKFLNIVIGCAICFSSDNLFIGLIRLVLNDLGFNILDIATMSMVHFACDLVSRIIYVVVSALYPIKNRYVFFVGTLVTIVFRIVFVLHDNYLWRILSLAILGFARCCIQTPYSLVLSEEYRDDFSTALGLFMLASGIISLILGQITNYVKNFTNNDAMFLQVFTVAMIITAISWSIEFIYRLIKKK</sequence>
<keyword evidence="3" id="KW-1185">Reference proteome</keyword>
<feature type="transmembrane region" description="Helical" evidence="1">
    <location>
        <begin position="324"/>
        <end position="342"/>
    </location>
</feature>
<dbReference type="Pfam" id="PF07690">
    <property type="entry name" value="MFS_1"/>
    <property type="match status" value="1"/>
</dbReference>
<feature type="transmembrane region" description="Helical" evidence="1">
    <location>
        <begin position="299"/>
        <end position="317"/>
    </location>
</feature>
<keyword evidence="1" id="KW-0812">Transmembrane</keyword>
<feature type="transmembrane region" description="Helical" evidence="1">
    <location>
        <begin position="348"/>
        <end position="370"/>
    </location>
</feature>
<feature type="transmembrane region" description="Helical" evidence="1">
    <location>
        <begin position="168"/>
        <end position="190"/>
    </location>
</feature>
<protein>
    <recommendedName>
        <fullName evidence="4">Monocarboxylate transporter</fullName>
    </recommendedName>
</protein>
<dbReference type="InterPro" id="IPR011701">
    <property type="entry name" value="MFS"/>
</dbReference>
<keyword evidence="1" id="KW-0472">Membrane</keyword>
<evidence type="ECO:0000256" key="1">
    <source>
        <dbReference type="SAM" id="Phobius"/>
    </source>
</evidence>